<accession>A0ABR4IX11</accession>
<sequence>MDAVGPGNCPNYTGSSPPSISNEYYCYIPLRQPFNTTQEPIDTLRGCCPDPDANIGLYGLHNCEAYCNATEDTVADLESCLLGSRQLQAFGCSTGGTGGPVHDERMRTWGVWVVVGLVITGVWGV</sequence>
<proteinExistence type="predicted"/>
<dbReference type="EMBL" id="JBFXLU010000262">
    <property type="protein sequence ID" value="KAL2832313.1"/>
    <property type="molecule type" value="Genomic_DNA"/>
</dbReference>
<evidence type="ECO:0008006" key="3">
    <source>
        <dbReference type="Google" id="ProtNLM"/>
    </source>
</evidence>
<dbReference type="Proteomes" id="UP001610446">
    <property type="component" value="Unassembled WGS sequence"/>
</dbReference>
<organism evidence="1 2">
    <name type="scientific">Aspergillus pseudoustus</name>
    <dbReference type="NCBI Taxonomy" id="1810923"/>
    <lineage>
        <taxon>Eukaryota</taxon>
        <taxon>Fungi</taxon>
        <taxon>Dikarya</taxon>
        <taxon>Ascomycota</taxon>
        <taxon>Pezizomycotina</taxon>
        <taxon>Eurotiomycetes</taxon>
        <taxon>Eurotiomycetidae</taxon>
        <taxon>Eurotiales</taxon>
        <taxon>Aspergillaceae</taxon>
        <taxon>Aspergillus</taxon>
        <taxon>Aspergillus subgen. Nidulantes</taxon>
    </lineage>
</organism>
<gene>
    <name evidence="1" type="ORF">BJY01DRAFT_253878</name>
</gene>
<protein>
    <recommendedName>
        <fullName evidence="3">Extracellular membrane protein CFEM domain-containing protein</fullName>
    </recommendedName>
</protein>
<reference evidence="1 2" key="1">
    <citation type="submission" date="2024-07" db="EMBL/GenBank/DDBJ databases">
        <title>Section-level genome sequencing and comparative genomics of Aspergillus sections Usti and Cavernicolus.</title>
        <authorList>
            <consortium name="Lawrence Berkeley National Laboratory"/>
            <person name="Nybo J.L."/>
            <person name="Vesth T.C."/>
            <person name="Theobald S."/>
            <person name="Frisvad J.C."/>
            <person name="Larsen T.O."/>
            <person name="Kjaerboelling I."/>
            <person name="Rothschild-Mancinelli K."/>
            <person name="Lyhne E.K."/>
            <person name="Kogle M.E."/>
            <person name="Barry K."/>
            <person name="Clum A."/>
            <person name="Na H."/>
            <person name="Ledsgaard L."/>
            <person name="Lin J."/>
            <person name="Lipzen A."/>
            <person name="Kuo A."/>
            <person name="Riley R."/>
            <person name="Mondo S."/>
            <person name="Labutti K."/>
            <person name="Haridas S."/>
            <person name="Pangalinan J."/>
            <person name="Salamov A.A."/>
            <person name="Simmons B.A."/>
            <person name="Magnuson J.K."/>
            <person name="Chen J."/>
            <person name="Drula E."/>
            <person name="Henrissat B."/>
            <person name="Wiebenga A."/>
            <person name="Lubbers R.J."/>
            <person name="Gomes A.C."/>
            <person name="Makela M.R."/>
            <person name="Stajich J."/>
            <person name="Grigoriev I.V."/>
            <person name="Mortensen U.H."/>
            <person name="De Vries R.P."/>
            <person name="Baker S.E."/>
            <person name="Andersen M.R."/>
        </authorList>
    </citation>
    <scope>NUCLEOTIDE SEQUENCE [LARGE SCALE GENOMIC DNA]</scope>
    <source>
        <strain evidence="1 2">CBS 123904</strain>
    </source>
</reference>
<comment type="caution">
    <text evidence="1">The sequence shown here is derived from an EMBL/GenBank/DDBJ whole genome shotgun (WGS) entry which is preliminary data.</text>
</comment>
<evidence type="ECO:0000313" key="2">
    <source>
        <dbReference type="Proteomes" id="UP001610446"/>
    </source>
</evidence>
<keyword evidence="2" id="KW-1185">Reference proteome</keyword>
<evidence type="ECO:0000313" key="1">
    <source>
        <dbReference type="EMBL" id="KAL2832313.1"/>
    </source>
</evidence>
<name>A0ABR4IX11_9EURO</name>